<proteinExistence type="predicted"/>
<keyword evidence="2" id="KW-1185">Reference proteome</keyword>
<name>A0A8S3YX83_9EUPU</name>
<accession>A0A8S3YX83</accession>
<sequence>TPCEYYTSTVDLYPPQKTKPGVASAGIVATPAEDIDKIIVGNGSQIAYILVPVEPTDSNVPDKVTTLAVVITVVNGNQIPQNLTDFTDEKNADTYLLPIDNGYLYVAVFNGKTSEVKGYKIYTVEELGSLENFNLQDYIIILTTNNTPVTVKKCS</sequence>
<organism evidence="1 2">
    <name type="scientific">Candidula unifasciata</name>
    <dbReference type="NCBI Taxonomy" id="100452"/>
    <lineage>
        <taxon>Eukaryota</taxon>
        <taxon>Metazoa</taxon>
        <taxon>Spiralia</taxon>
        <taxon>Lophotrochozoa</taxon>
        <taxon>Mollusca</taxon>
        <taxon>Gastropoda</taxon>
        <taxon>Heterobranchia</taxon>
        <taxon>Euthyneura</taxon>
        <taxon>Panpulmonata</taxon>
        <taxon>Eupulmonata</taxon>
        <taxon>Stylommatophora</taxon>
        <taxon>Helicina</taxon>
        <taxon>Helicoidea</taxon>
        <taxon>Geomitridae</taxon>
        <taxon>Candidula</taxon>
    </lineage>
</organism>
<gene>
    <name evidence="1" type="ORF">CUNI_LOCUS5328</name>
</gene>
<evidence type="ECO:0000313" key="1">
    <source>
        <dbReference type="EMBL" id="CAG5119770.1"/>
    </source>
</evidence>
<feature type="non-terminal residue" evidence="1">
    <location>
        <position position="155"/>
    </location>
</feature>
<reference evidence="1" key="1">
    <citation type="submission" date="2021-04" db="EMBL/GenBank/DDBJ databases">
        <authorList>
            <consortium name="Molecular Ecology Group"/>
        </authorList>
    </citation>
    <scope>NUCLEOTIDE SEQUENCE</scope>
</reference>
<dbReference type="Proteomes" id="UP000678393">
    <property type="component" value="Unassembled WGS sequence"/>
</dbReference>
<comment type="caution">
    <text evidence="1">The sequence shown here is derived from an EMBL/GenBank/DDBJ whole genome shotgun (WGS) entry which is preliminary data.</text>
</comment>
<evidence type="ECO:0000313" key="2">
    <source>
        <dbReference type="Proteomes" id="UP000678393"/>
    </source>
</evidence>
<feature type="non-terminal residue" evidence="1">
    <location>
        <position position="1"/>
    </location>
</feature>
<dbReference type="EMBL" id="CAJHNH020000776">
    <property type="protein sequence ID" value="CAG5119770.1"/>
    <property type="molecule type" value="Genomic_DNA"/>
</dbReference>
<dbReference type="AlphaFoldDB" id="A0A8S3YX83"/>
<protein>
    <submittedName>
        <fullName evidence="1">Uncharacterized protein</fullName>
    </submittedName>
</protein>